<reference evidence="3 4" key="1">
    <citation type="submission" date="2019-02" db="EMBL/GenBank/DDBJ databases">
        <title>Genomic Encyclopedia of Type Strains, Phase IV (KMG-IV): sequencing the most valuable type-strain genomes for metagenomic binning, comparative biology and taxonomic classification.</title>
        <authorList>
            <person name="Goeker M."/>
        </authorList>
    </citation>
    <scope>NUCLEOTIDE SEQUENCE [LARGE SCALE GENOMIC DNA]</scope>
    <source>
        <strain evidence="3 4">DSM 16618</strain>
    </source>
</reference>
<dbReference type="Gene3D" id="3.40.250.10">
    <property type="entry name" value="Rhodanese-like domain"/>
    <property type="match status" value="1"/>
</dbReference>
<dbReference type="EMBL" id="SGWZ01000004">
    <property type="protein sequence ID" value="RZS67213.1"/>
    <property type="molecule type" value="Genomic_DNA"/>
</dbReference>
<dbReference type="InterPro" id="IPR001845">
    <property type="entry name" value="HTH_ArsR_DNA-bd_dom"/>
</dbReference>
<gene>
    <name evidence="3" type="ORF">EV679_2424</name>
</gene>
<name>A0A4Q7MI43_9BURK</name>
<feature type="domain" description="Rhodanese" evidence="1">
    <location>
        <begin position="135"/>
        <end position="224"/>
    </location>
</feature>
<dbReference type="SMART" id="SM00418">
    <property type="entry name" value="HTH_ARSR"/>
    <property type="match status" value="1"/>
</dbReference>
<dbReference type="SMART" id="SM00450">
    <property type="entry name" value="RHOD"/>
    <property type="match status" value="1"/>
</dbReference>
<evidence type="ECO:0000259" key="2">
    <source>
        <dbReference type="PROSITE" id="PS50987"/>
    </source>
</evidence>
<evidence type="ECO:0000259" key="1">
    <source>
        <dbReference type="PROSITE" id="PS50206"/>
    </source>
</evidence>
<dbReference type="InterPro" id="IPR001307">
    <property type="entry name" value="Thiosulphate_STrfase_CS"/>
</dbReference>
<dbReference type="Gene3D" id="1.10.10.10">
    <property type="entry name" value="Winged helix-like DNA-binding domain superfamily/Winged helix DNA-binding domain"/>
    <property type="match status" value="1"/>
</dbReference>
<dbReference type="InterPro" id="IPR036388">
    <property type="entry name" value="WH-like_DNA-bd_sf"/>
</dbReference>
<dbReference type="CDD" id="cd00090">
    <property type="entry name" value="HTH_ARSR"/>
    <property type="match status" value="1"/>
</dbReference>
<accession>A0A4Q7MI43</accession>
<dbReference type="InterPro" id="IPR011991">
    <property type="entry name" value="ArsR-like_HTH"/>
</dbReference>
<dbReference type="AlphaFoldDB" id="A0A4Q7MI43"/>
<dbReference type="SUPFAM" id="SSF52821">
    <property type="entry name" value="Rhodanese/Cell cycle control phosphatase"/>
    <property type="match status" value="1"/>
</dbReference>
<dbReference type="SUPFAM" id="SSF46785">
    <property type="entry name" value="Winged helix' DNA-binding domain"/>
    <property type="match status" value="1"/>
</dbReference>
<dbReference type="PANTHER" id="PTHR43031:SF1">
    <property type="entry name" value="PYRIDINE NUCLEOTIDE-DISULPHIDE OXIDOREDUCTASE"/>
    <property type="match status" value="1"/>
</dbReference>
<dbReference type="InterPro" id="IPR001763">
    <property type="entry name" value="Rhodanese-like_dom"/>
</dbReference>
<dbReference type="GO" id="GO:0004792">
    <property type="term" value="F:thiosulfate-cyanide sulfurtransferase activity"/>
    <property type="evidence" value="ECO:0007669"/>
    <property type="project" value="InterPro"/>
</dbReference>
<dbReference type="PROSITE" id="PS00380">
    <property type="entry name" value="RHODANESE_1"/>
    <property type="match status" value="1"/>
</dbReference>
<dbReference type="CDD" id="cd00158">
    <property type="entry name" value="RHOD"/>
    <property type="match status" value="1"/>
</dbReference>
<proteinExistence type="predicted"/>
<dbReference type="NCBIfam" id="NF033788">
    <property type="entry name" value="HTH_metalloreg"/>
    <property type="match status" value="1"/>
</dbReference>
<dbReference type="InterPro" id="IPR050229">
    <property type="entry name" value="GlpE_sulfurtransferase"/>
</dbReference>
<dbReference type="PRINTS" id="PR00778">
    <property type="entry name" value="HTHARSR"/>
</dbReference>
<dbReference type="PROSITE" id="PS50987">
    <property type="entry name" value="HTH_ARSR_2"/>
    <property type="match status" value="1"/>
</dbReference>
<dbReference type="Pfam" id="PF12840">
    <property type="entry name" value="HTH_20"/>
    <property type="match status" value="1"/>
</dbReference>
<organism evidence="3 4">
    <name type="scientific">Kerstersia gyiorum</name>
    <dbReference type="NCBI Taxonomy" id="206506"/>
    <lineage>
        <taxon>Bacteria</taxon>
        <taxon>Pseudomonadati</taxon>
        <taxon>Pseudomonadota</taxon>
        <taxon>Betaproteobacteria</taxon>
        <taxon>Burkholderiales</taxon>
        <taxon>Alcaligenaceae</taxon>
        <taxon>Kerstersia</taxon>
    </lineage>
</organism>
<dbReference type="Pfam" id="PF00581">
    <property type="entry name" value="Rhodanese"/>
    <property type="match status" value="1"/>
</dbReference>
<feature type="domain" description="HTH arsR-type" evidence="2">
    <location>
        <begin position="9"/>
        <end position="105"/>
    </location>
</feature>
<dbReference type="InterPro" id="IPR036390">
    <property type="entry name" value="WH_DNA-bd_sf"/>
</dbReference>
<dbReference type="PROSITE" id="PS50206">
    <property type="entry name" value="RHODANESE_3"/>
    <property type="match status" value="1"/>
</dbReference>
<dbReference type="GO" id="GO:0003700">
    <property type="term" value="F:DNA-binding transcription factor activity"/>
    <property type="evidence" value="ECO:0007669"/>
    <property type="project" value="InterPro"/>
</dbReference>
<dbReference type="InterPro" id="IPR036873">
    <property type="entry name" value="Rhodanese-like_dom_sf"/>
</dbReference>
<dbReference type="PANTHER" id="PTHR43031">
    <property type="entry name" value="FAD-DEPENDENT OXIDOREDUCTASE"/>
    <property type="match status" value="1"/>
</dbReference>
<evidence type="ECO:0000313" key="4">
    <source>
        <dbReference type="Proteomes" id="UP000292039"/>
    </source>
</evidence>
<protein>
    <submittedName>
        <fullName evidence="3">ArsR family transcriptional regulator</fullName>
    </submittedName>
</protein>
<dbReference type="Proteomes" id="UP000292039">
    <property type="component" value="Unassembled WGS sequence"/>
</dbReference>
<evidence type="ECO:0000313" key="3">
    <source>
        <dbReference type="EMBL" id="RZS67213.1"/>
    </source>
</evidence>
<sequence>MLSMSTHDLSSVFKDPADLADVAKTLGHAHRLMLLHHISQGESSVEQLAERCGLTLANASQHLQLLKRAGFVATRREGKHVIYALDDAPVAELTTALWKFVQHKRSQIAQVAMDSLHERDKLEGLTVEALLRRLSEEAVVLLDVRPSDEFTDGHLPGAINIPLDQLASRLEELKTGSPIVAYCRDPYCVLSSEAVALLRTRGHDAVKLSGGFPAWRAAGLNVDIAEG</sequence>
<comment type="caution">
    <text evidence="3">The sequence shown here is derived from an EMBL/GenBank/DDBJ whole genome shotgun (WGS) entry which is preliminary data.</text>
</comment>